<dbReference type="EMBL" id="REGN01008723">
    <property type="protein sequence ID" value="RNA02881.1"/>
    <property type="molecule type" value="Genomic_DNA"/>
</dbReference>
<dbReference type="PANTHER" id="PTHR24049:SF22">
    <property type="entry name" value="DROSOPHILA CRUMBS HOMOLOG"/>
    <property type="match status" value="1"/>
</dbReference>
<evidence type="ECO:0000256" key="5">
    <source>
        <dbReference type="ARBA" id="ARBA00023180"/>
    </source>
</evidence>
<dbReference type="Proteomes" id="UP000276133">
    <property type="component" value="Unassembled WGS sequence"/>
</dbReference>
<evidence type="ECO:0000259" key="8">
    <source>
        <dbReference type="PROSITE" id="PS50026"/>
    </source>
</evidence>
<keyword evidence="5" id="KW-0325">Glycoprotein</keyword>
<protein>
    <submittedName>
        <fullName evidence="10">von Willebrand factor type EGF and pentraxin domain-containing 1</fullName>
    </submittedName>
</protein>
<dbReference type="STRING" id="10195.A0A3M7PVX1"/>
<keyword evidence="7" id="KW-1133">Transmembrane helix</keyword>
<reference evidence="10 11" key="1">
    <citation type="journal article" date="2018" name="Sci. Rep.">
        <title>Genomic signatures of local adaptation to the degree of environmental predictability in rotifers.</title>
        <authorList>
            <person name="Franch-Gras L."/>
            <person name="Hahn C."/>
            <person name="Garcia-Roger E.M."/>
            <person name="Carmona M.J."/>
            <person name="Serra M."/>
            <person name="Gomez A."/>
        </authorList>
    </citation>
    <scope>NUCLEOTIDE SEQUENCE [LARGE SCALE GENOMIC DNA]</scope>
    <source>
        <strain evidence="10">HYR1</strain>
    </source>
</reference>
<feature type="domain" description="EGF-like" evidence="8">
    <location>
        <begin position="149"/>
        <end position="188"/>
    </location>
</feature>
<evidence type="ECO:0000256" key="6">
    <source>
        <dbReference type="PROSITE-ProRule" id="PRU00076"/>
    </source>
</evidence>
<feature type="transmembrane region" description="Helical" evidence="7">
    <location>
        <begin position="20"/>
        <end position="41"/>
    </location>
</feature>
<dbReference type="PROSITE" id="PS50026">
    <property type="entry name" value="EGF_3"/>
    <property type="match status" value="4"/>
</dbReference>
<feature type="disulfide bond" evidence="6">
    <location>
        <begin position="178"/>
        <end position="187"/>
    </location>
</feature>
<dbReference type="PANTHER" id="PTHR24049">
    <property type="entry name" value="CRUMBS FAMILY MEMBER"/>
    <property type="match status" value="1"/>
</dbReference>
<evidence type="ECO:0000313" key="11">
    <source>
        <dbReference type="Proteomes" id="UP000276133"/>
    </source>
</evidence>
<evidence type="ECO:0000256" key="7">
    <source>
        <dbReference type="SAM" id="Phobius"/>
    </source>
</evidence>
<keyword evidence="7" id="KW-0472">Membrane</keyword>
<evidence type="ECO:0000256" key="4">
    <source>
        <dbReference type="ARBA" id="ARBA00023157"/>
    </source>
</evidence>
<dbReference type="CDD" id="cd00054">
    <property type="entry name" value="EGF_CA"/>
    <property type="match status" value="2"/>
</dbReference>
<dbReference type="GO" id="GO:0005509">
    <property type="term" value="F:calcium ion binding"/>
    <property type="evidence" value="ECO:0007669"/>
    <property type="project" value="InterPro"/>
</dbReference>
<sequence>MESLEINLQYLMSKELIQGIFLVSLLQTINYYNLLALFMVLRPGEIISFGSLPSLSISCTAINSKPSVNLRIFDARSGANLPLIAATNPGSSNPLQFCDSTEVCQAVLIVNLNPGFAAKFSIRNITCSAINQTSPFELFTSISHTLDFNDDPCLNNQCENGATCQPLVTAKLGYVCRCTSGFGGPFCQFGDACSMEPNYCGQNGICQVGDTGTKFCTCLAGYSGLTCGFQNSLCATQSICNNGTCRPISSTIEGYFCTCFAGFTGQNCESQFNPCLNNGVPEFSPESTTDYICKCTNDYRGKNCEIRNLCSSNPCRNGATCLSIEENNESFICECAPGFVGDFCDRNINDSTCVDNDPLCPRLSSICQFGFFNGKTVKDLCPKTCQVCS</sequence>
<proteinExistence type="predicted"/>
<evidence type="ECO:0000313" key="10">
    <source>
        <dbReference type="EMBL" id="RNA02881.1"/>
    </source>
</evidence>
<dbReference type="AlphaFoldDB" id="A0A3M7PVX1"/>
<accession>A0A3M7PVX1</accession>
<dbReference type="PROSITE" id="PS01186">
    <property type="entry name" value="EGF_2"/>
    <property type="match status" value="3"/>
</dbReference>
<organism evidence="10 11">
    <name type="scientific">Brachionus plicatilis</name>
    <name type="common">Marine rotifer</name>
    <name type="synonym">Brachionus muelleri</name>
    <dbReference type="NCBI Taxonomy" id="10195"/>
    <lineage>
        <taxon>Eukaryota</taxon>
        <taxon>Metazoa</taxon>
        <taxon>Spiralia</taxon>
        <taxon>Gnathifera</taxon>
        <taxon>Rotifera</taxon>
        <taxon>Eurotatoria</taxon>
        <taxon>Monogononta</taxon>
        <taxon>Pseudotrocha</taxon>
        <taxon>Ploima</taxon>
        <taxon>Brachionidae</taxon>
        <taxon>Brachionus</taxon>
    </lineage>
</organism>
<feature type="domain" description="EGF-like" evidence="8">
    <location>
        <begin position="306"/>
        <end position="345"/>
    </location>
</feature>
<feature type="disulfide bond" evidence="6">
    <location>
        <begin position="335"/>
        <end position="344"/>
    </location>
</feature>
<dbReference type="InterPro" id="IPR051022">
    <property type="entry name" value="Notch_Cell-Fate_Det"/>
</dbReference>
<feature type="domain" description="EGF-like" evidence="8">
    <location>
        <begin position="264"/>
        <end position="305"/>
    </location>
</feature>
<keyword evidence="3" id="KW-0677">Repeat</keyword>
<dbReference type="SUPFAM" id="SSF57196">
    <property type="entry name" value="EGF/Laminin"/>
    <property type="match status" value="4"/>
</dbReference>
<evidence type="ECO:0000256" key="3">
    <source>
        <dbReference type="ARBA" id="ARBA00022737"/>
    </source>
</evidence>
<evidence type="ECO:0000256" key="1">
    <source>
        <dbReference type="ARBA" id="ARBA00022536"/>
    </source>
</evidence>
<dbReference type="OrthoDB" id="6130531at2759"/>
<dbReference type="InterPro" id="IPR001881">
    <property type="entry name" value="EGF-like_Ca-bd_dom"/>
</dbReference>
<dbReference type="SMART" id="SM00181">
    <property type="entry name" value="EGF"/>
    <property type="match status" value="5"/>
</dbReference>
<dbReference type="PROSITE" id="PS51670">
    <property type="entry name" value="SHKT"/>
    <property type="match status" value="1"/>
</dbReference>
<dbReference type="GO" id="GO:0032991">
    <property type="term" value="C:protein-containing complex"/>
    <property type="evidence" value="ECO:0007669"/>
    <property type="project" value="TreeGrafter"/>
</dbReference>
<gene>
    <name evidence="10" type="ORF">BpHYR1_042856</name>
</gene>
<dbReference type="FunFam" id="2.10.25.10:FF:000054">
    <property type="entry name" value="Slit guidance ligand 2"/>
    <property type="match status" value="1"/>
</dbReference>
<dbReference type="GO" id="GO:0005886">
    <property type="term" value="C:plasma membrane"/>
    <property type="evidence" value="ECO:0007669"/>
    <property type="project" value="TreeGrafter"/>
</dbReference>
<dbReference type="GO" id="GO:0007157">
    <property type="term" value="P:heterophilic cell-cell adhesion via plasma membrane cell adhesion molecules"/>
    <property type="evidence" value="ECO:0007669"/>
    <property type="project" value="TreeGrafter"/>
</dbReference>
<dbReference type="Gene3D" id="2.10.25.10">
    <property type="entry name" value="Laminin"/>
    <property type="match status" value="4"/>
</dbReference>
<feature type="disulfide bond" evidence="6">
    <location>
        <begin position="295"/>
        <end position="304"/>
    </location>
</feature>
<keyword evidence="1 6" id="KW-0245">EGF-like domain</keyword>
<keyword evidence="7" id="KW-0812">Transmembrane</keyword>
<feature type="disulfide bond" evidence="6">
    <location>
        <begin position="218"/>
        <end position="227"/>
    </location>
</feature>
<comment type="caution">
    <text evidence="10">The sequence shown here is derived from an EMBL/GenBank/DDBJ whole genome shotgun (WGS) entry which is preliminary data.</text>
</comment>
<dbReference type="InterPro" id="IPR000742">
    <property type="entry name" value="EGF"/>
</dbReference>
<dbReference type="Pfam" id="PF00008">
    <property type="entry name" value="EGF"/>
    <property type="match status" value="2"/>
</dbReference>
<dbReference type="GO" id="GO:0045197">
    <property type="term" value="P:establishment or maintenance of epithelial cell apical/basal polarity"/>
    <property type="evidence" value="ECO:0007669"/>
    <property type="project" value="TreeGrafter"/>
</dbReference>
<comment type="caution">
    <text evidence="6">Lacks conserved residue(s) required for the propagation of feature annotation.</text>
</comment>
<name>A0A3M7PVX1_BRAPC</name>
<dbReference type="SMART" id="SM00179">
    <property type="entry name" value="EGF_CA"/>
    <property type="match status" value="3"/>
</dbReference>
<feature type="domain" description="ShKT" evidence="9">
    <location>
        <begin position="353"/>
        <end position="388"/>
    </location>
</feature>
<evidence type="ECO:0000259" key="9">
    <source>
        <dbReference type="PROSITE" id="PS51670"/>
    </source>
</evidence>
<feature type="domain" description="EGF-like" evidence="8">
    <location>
        <begin position="189"/>
        <end position="228"/>
    </location>
</feature>
<evidence type="ECO:0000256" key="2">
    <source>
        <dbReference type="ARBA" id="ARBA00022729"/>
    </source>
</evidence>
<dbReference type="InterPro" id="IPR003582">
    <property type="entry name" value="ShKT_dom"/>
</dbReference>
<keyword evidence="2" id="KW-0732">Signal</keyword>
<dbReference type="PROSITE" id="PS00022">
    <property type="entry name" value="EGF_1"/>
    <property type="match status" value="4"/>
</dbReference>
<keyword evidence="4 6" id="KW-1015">Disulfide bond</keyword>
<keyword evidence="11" id="KW-1185">Reference proteome</keyword>